<dbReference type="InterPro" id="IPR051783">
    <property type="entry name" value="NAD(P)-dependent_oxidoreduct"/>
</dbReference>
<keyword evidence="3" id="KW-1185">Reference proteome</keyword>
<dbReference type="AlphaFoldDB" id="A0A8J3AHN6"/>
<dbReference type="GO" id="GO:0005737">
    <property type="term" value="C:cytoplasm"/>
    <property type="evidence" value="ECO:0007669"/>
    <property type="project" value="TreeGrafter"/>
</dbReference>
<feature type="domain" description="NAD-dependent epimerase/dehydratase" evidence="1">
    <location>
        <begin position="1"/>
        <end position="214"/>
    </location>
</feature>
<comment type="caution">
    <text evidence="2">The sequence shown here is derived from an EMBL/GenBank/DDBJ whole genome shotgun (WGS) entry which is preliminary data.</text>
</comment>
<name>A0A8J3AHN6_9ACTN</name>
<dbReference type="EMBL" id="BMHA01000017">
    <property type="protein sequence ID" value="GGI09688.1"/>
    <property type="molecule type" value="Genomic_DNA"/>
</dbReference>
<organism evidence="2 3">
    <name type="scientific">Egicoccus halophilus</name>
    <dbReference type="NCBI Taxonomy" id="1670830"/>
    <lineage>
        <taxon>Bacteria</taxon>
        <taxon>Bacillati</taxon>
        <taxon>Actinomycetota</taxon>
        <taxon>Nitriliruptoria</taxon>
        <taxon>Egicoccales</taxon>
        <taxon>Egicoccaceae</taxon>
        <taxon>Egicoccus</taxon>
    </lineage>
</organism>
<gene>
    <name evidence="2" type="ORF">GCM10011354_35320</name>
</gene>
<dbReference type="SUPFAM" id="SSF51735">
    <property type="entry name" value="NAD(P)-binding Rossmann-fold domains"/>
    <property type="match status" value="1"/>
</dbReference>
<reference evidence="2" key="1">
    <citation type="journal article" date="2014" name="Int. J. Syst. Evol. Microbiol.">
        <title>Complete genome sequence of Corynebacterium casei LMG S-19264T (=DSM 44701T), isolated from a smear-ripened cheese.</title>
        <authorList>
            <consortium name="US DOE Joint Genome Institute (JGI-PGF)"/>
            <person name="Walter F."/>
            <person name="Albersmeier A."/>
            <person name="Kalinowski J."/>
            <person name="Ruckert C."/>
        </authorList>
    </citation>
    <scope>NUCLEOTIDE SEQUENCE</scope>
    <source>
        <strain evidence="2">CGMCC 1.14988</strain>
    </source>
</reference>
<dbReference type="InterPro" id="IPR001509">
    <property type="entry name" value="Epimerase_deHydtase"/>
</dbReference>
<dbReference type="Gene3D" id="3.40.50.720">
    <property type="entry name" value="NAD(P)-binding Rossmann-like Domain"/>
    <property type="match status" value="1"/>
</dbReference>
<protein>
    <recommendedName>
        <fullName evidence="1">NAD-dependent epimerase/dehydratase domain-containing protein</fullName>
    </recommendedName>
</protein>
<dbReference type="Pfam" id="PF01370">
    <property type="entry name" value="Epimerase"/>
    <property type="match status" value="1"/>
</dbReference>
<evidence type="ECO:0000259" key="1">
    <source>
        <dbReference type="Pfam" id="PF01370"/>
    </source>
</evidence>
<accession>A0A8J3AHN6</accession>
<evidence type="ECO:0000313" key="2">
    <source>
        <dbReference type="EMBL" id="GGI09688.1"/>
    </source>
</evidence>
<dbReference type="PANTHER" id="PTHR48079:SF6">
    <property type="entry name" value="NAD(P)-BINDING DOMAIN-CONTAINING PROTEIN-RELATED"/>
    <property type="match status" value="1"/>
</dbReference>
<dbReference type="GO" id="GO:0004029">
    <property type="term" value="F:aldehyde dehydrogenase (NAD+) activity"/>
    <property type="evidence" value="ECO:0007669"/>
    <property type="project" value="TreeGrafter"/>
</dbReference>
<sequence length="288" mass="29746">MMVTGATGFVGGRIVAALRERRNEVVAAVRTPSEALDRLGVVQHTVPLDDADALARVASGADALVHAAAAAGPDLAAARVVNTLGTRTLVTAARTAGVPRFVHVSTTAVYDLPAVGDAEVAEDAPLVSAEGGASPYAVTKAEAEAEVARGGAQGLSVAILRPPAVLGAGPTSTWGRRIPQRYRDGELHAVAPASTFGWVHVDDLTDAVLAALDTEVEATLNVVGGHTTFGGYLAALRAFLPTAPATAAVNDDVPWQGRYADDRLPRVLGLHPTRSFEAAMAEIRTDWV</sequence>
<reference evidence="2" key="2">
    <citation type="submission" date="2020-09" db="EMBL/GenBank/DDBJ databases">
        <authorList>
            <person name="Sun Q."/>
            <person name="Zhou Y."/>
        </authorList>
    </citation>
    <scope>NUCLEOTIDE SEQUENCE</scope>
    <source>
        <strain evidence="2">CGMCC 1.14988</strain>
    </source>
</reference>
<evidence type="ECO:0000313" key="3">
    <source>
        <dbReference type="Proteomes" id="UP000650511"/>
    </source>
</evidence>
<dbReference type="Proteomes" id="UP000650511">
    <property type="component" value="Unassembled WGS sequence"/>
</dbReference>
<dbReference type="PANTHER" id="PTHR48079">
    <property type="entry name" value="PROTEIN YEEZ"/>
    <property type="match status" value="1"/>
</dbReference>
<proteinExistence type="predicted"/>
<dbReference type="InterPro" id="IPR036291">
    <property type="entry name" value="NAD(P)-bd_dom_sf"/>
</dbReference>